<dbReference type="FunFam" id="3.30.70.270:FF:000001">
    <property type="entry name" value="Diguanylate cyclase domain protein"/>
    <property type="match status" value="1"/>
</dbReference>
<dbReference type="AlphaFoldDB" id="A0A1G8KNY4"/>
<gene>
    <name evidence="1" type="ORF">SAMN05216555_102318</name>
</gene>
<sequence length="381" mass="40429">MVLDTVTLRVALGVVTLTLFLLFYSSFRRTRSRYSGWWSLALLFFLTGNLALLLHGTPHQAWANPAGNVLLVTGAFSVWAGSRSLRLLGTPRWLFLAGPAFTAVASLLDSPASNTWSGGLAYLGMMTVGIALASRELWLLKPGASQVHRTIAVAAGFMAAYYLCRWVVYLADGPLGPVFRTYFNPAMTSLITLVLLVSVSYSMTALSNEQLINGLSERATRDGLTGLLNRSAFMELATEEVYRLKATGSAGALILADLDHFKALNDLHGHTAGDAAIKAFASACAASVRSTDLVARYGGEEFIILLPGANQESAKIIAGAISRKLMDTDTGLALPTVSYGVAVSTSAHADLAGMISAADAALYEAKALGRNRVVCVGSQSQ</sequence>
<dbReference type="NCBIfam" id="TIGR00254">
    <property type="entry name" value="GGDEF"/>
    <property type="match status" value="1"/>
</dbReference>
<dbReference type="CDD" id="cd01949">
    <property type="entry name" value="GGDEF"/>
    <property type="match status" value="1"/>
</dbReference>
<dbReference type="EMBL" id="FNEI01000002">
    <property type="protein sequence ID" value="SDI45181.1"/>
    <property type="molecule type" value="Genomic_DNA"/>
</dbReference>
<dbReference type="GO" id="GO:0043709">
    <property type="term" value="P:cell adhesion involved in single-species biofilm formation"/>
    <property type="evidence" value="ECO:0007669"/>
    <property type="project" value="TreeGrafter"/>
</dbReference>
<dbReference type="Gene3D" id="3.30.70.270">
    <property type="match status" value="1"/>
</dbReference>
<dbReference type="InterPro" id="IPR050469">
    <property type="entry name" value="Diguanylate_Cyclase"/>
</dbReference>
<dbReference type="GO" id="GO:0052621">
    <property type="term" value="F:diguanylate cyclase activity"/>
    <property type="evidence" value="ECO:0007669"/>
    <property type="project" value="TreeGrafter"/>
</dbReference>
<dbReference type="OrthoDB" id="23692at2"/>
<reference evidence="2" key="1">
    <citation type="submission" date="2016-10" db="EMBL/GenBank/DDBJ databases">
        <authorList>
            <person name="Varghese N."/>
            <person name="Submissions S."/>
        </authorList>
    </citation>
    <scope>NUCLEOTIDE SEQUENCE [LARGE SCALE GENOMIC DNA]</scope>
    <source>
        <strain evidence="2">CGMCC 1.10783</strain>
    </source>
</reference>
<dbReference type="STRING" id="1045773.SAMN05216555_102318"/>
<name>A0A1G8KNY4_9MICC</name>
<dbReference type="Proteomes" id="UP000182130">
    <property type="component" value="Unassembled WGS sequence"/>
</dbReference>
<evidence type="ECO:0000313" key="2">
    <source>
        <dbReference type="Proteomes" id="UP000182130"/>
    </source>
</evidence>
<dbReference type="InterPro" id="IPR029787">
    <property type="entry name" value="Nucleotide_cyclase"/>
</dbReference>
<evidence type="ECO:0000313" key="1">
    <source>
        <dbReference type="EMBL" id="SDI45181.1"/>
    </source>
</evidence>
<proteinExistence type="predicted"/>
<dbReference type="SMART" id="SM00267">
    <property type="entry name" value="GGDEF"/>
    <property type="match status" value="1"/>
</dbReference>
<dbReference type="InterPro" id="IPR043128">
    <property type="entry name" value="Rev_trsase/Diguanyl_cyclase"/>
</dbReference>
<dbReference type="PANTHER" id="PTHR45138:SF9">
    <property type="entry name" value="DIGUANYLATE CYCLASE DGCM-RELATED"/>
    <property type="match status" value="1"/>
</dbReference>
<dbReference type="Pfam" id="PF00990">
    <property type="entry name" value="GGDEF"/>
    <property type="match status" value="1"/>
</dbReference>
<dbReference type="RefSeq" id="WP_074587068.1">
    <property type="nucleotide sequence ID" value="NZ_FNEI01000002.1"/>
</dbReference>
<dbReference type="GO" id="GO:0005886">
    <property type="term" value="C:plasma membrane"/>
    <property type="evidence" value="ECO:0007669"/>
    <property type="project" value="TreeGrafter"/>
</dbReference>
<dbReference type="PROSITE" id="PS50887">
    <property type="entry name" value="GGDEF"/>
    <property type="match status" value="1"/>
</dbReference>
<dbReference type="InterPro" id="IPR000160">
    <property type="entry name" value="GGDEF_dom"/>
</dbReference>
<dbReference type="PANTHER" id="PTHR45138">
    <property type="entry name" value="REGULATORY COMPONENTS OF SENSORY TRANSDUCTION SYSTEM"/>
    <property type="match status" value="1"/>
</dbReference>
<dbReference type="GO" id="GO:1902201">
    <property type="term" value="P:negative regulation of bacterial-type flagellum-dependent cell motility"/>
    <property type="evidence" value="ECO:0007669"/>
    <property type="project" value="TreeGrafter"/>
</dbReference>
<protein>
    <submittedName>
        <fullName evidence="1">Diguanylate cyclase (GGDEF) domain-containing protein</fullName>
    </submittedName>
</protein>
<dbReference type="SUPFAM" id="SSF55073">
    <property type="entry name" value="Nucleotide cyclase"/>
    <property type="match status" value="1"/>
</dbReference>
<keyword evidence="2" id="KW-1185">Reference proteome</keyword>
<organism evidence="1 2">
    <name type="scientific">Arthrobacter cupressi</name>
    <dbReference type="NCBI Taxonomy" id="1045773"/>
    <lineage>
        <taxon>Bacteria</taxon>
        <taxon>Bacillati</taxon>
        <taxon>Actinomycetota</taxon>
        <taxon>Actinomycetes</taxon>
        <taxon>Micrococcales</taxon>
        <taxon>Micrococcaceae</taxon>
        <taxon>Arthrobacter</taxon>
    </lineage>
</organism>
<accession>A0A1G8KNY4</accession>